<evidence type="ECO:0008006" key="3">
    <source>
        <dbReference type="Google" id="ProtNLM"/>
    </source>
</evidence>
<dbReference type="Proteomes" id="UP000030361">
    <property type="component" value="Chromosome"/>
</dbReference>
<dbReference type="AlphaFoldDB" id="A0A1S6QGK9"/>
<accession>A0A1S6QGK9</accession>
<organism evidence="1 2">
    <name type="scientific">Lentilactobacillus curieae</name>
    <dbReference type="NCBI Taxonomy" id="1138822"/>
    <lineage>
        <taxon>Bacteria</taxon>
        <taxon>Bacillati</taxon>
        <taxon>Bacillota</taxon>
        <taxon>Bacilli</taxon>
        <taxon>Lactobacillales</taxon>
        <taxon>Lactobacillaceae</taxon>
        <taxon>Lentilactobacillus</taxon>
    </lineage>
</organism>
<gene>
    <name evidence="1" type="ORF">PL11_001755</name>
</gene>
<dbReference type="EMBL" id="CP018906">
    <property type="protein sequence ID" value="AQW20729.1"/>
    <property type="molecule type" value="Genomic_DNA"/>
</dbReference>
<evidence type="ECO:0000313" key="1">
    <source>
        <dbReference type="EMBL" id="AQW20729.1"/>
    </source>
</evidence>
<protein>
    <recommendedName>
        <fullName evidence="3">S-layer protein</fullName>
    </recommendedName>
</protein>
<evidence type="ECO:0000313" key="2">
    <source>
        <dbReference type="Proteomes" id="UP000030361"/>
    </source>
</evidence>
<proteinExistence type="predicted"/>
<dbReference type="KEGG" id="lcu:PL11_001755"/>
<dbReference type="RefSeq" id="WP_052127649.1">
    <property type="nucleotide sequence ID" value="NZ_CP018906.1"/>
</dbReference>
<reference evidence="1 2" key="1">
    <citation type="journal article" date="2015" name="Genome Announc.">
        <title>Genome Sequence of Lactobacillus curieae CCTCC M 2011381T, a Novel Producer of Gamma-aminobutyric Acid.</title>
        <authorList>
            <person name="Wang Y."/>
            <person name="Wang Y."/>
            <person name="Lang C."/>
            <person name="Wei D."/>
            <person name="Xu P."/>
            <person name="Xie J."/>
        </authorList>
    </citation>
    <scope>NUCLEOTIDE SEQUENCE [LARGE SCALE GENOMIC DNA]</scope>
    <source>
        <strain evidence="1 2">CCTCC M 2011381</strain>
    </source>
</reference>
<name>A0A1S6QGK9_9LACO</name>
<keyword evidence="2" id="KW-1185">Reference proteome</keyword>
<sequence>MAALGFVAVAGSVSANQASAKSYAKVTSNQTLTTDASSRNVNVTGSSALYTKAGTLKGARLVASTSTLKGLSTAQTSKSNWRAYRVATTNRGSVYYKVVSFDGNYRGWIYGGKSTASFNGGLTSYDTFKTGTVNDDQKNNTYKIASVGTANDNKTVTYTSPAWTQYKVGRAITDSTPYKDATFKIDQTGTRTREGDTWVHITATDSKNSAANGWILESGLTKASSSTTTDTTESTTPAFADITLNTSATAKADGTTVSAANGDDLGKAGAFIYSPSTGQAMSINDAKATVLSLIKADKGQAVTQAQVTAALKKAGLDDFYVSYWDGGVVVGLGKKFVTDAKSIAVYGLQYEVWHYTFKNISGDLKGGSTNVGINYNVTKKKNNKVRLLQSPANWQSIFDSISTN</sequence>